<feature type="transmembrane region" description="Helical" evidence="1">
    <location>
        <begin position="78"/>
        <end position="102"/>
    </location>
</feature>
<feature type="transmembrane region" description="Helical" evidence="1">
    <location>
        <begin position="33"/>
        <end position="57"/>
    </location>
</feature>
<feature type="transmembrane region" description="Helical" evidence="1">
    <location>
        <begin position="353"/>
        <end position="371"/>
    </location>
</feature>
<name>A0A7Y4LVT8_9BRAD</name>
<evidence type="ECO:0000313" key="2">
    <source>
        <dbReference type="EMBL" id="NOJ40708.1"/>
    </source>
</evidence>
<feature type="transmembrane region" description="Helical" evidence="1">
    <location>
        <begin position="155"/>
        <end position="178"/>
    </location>
</feature>
<feature type="transmembrane region" description="Helical" evidence="1">
    <location>
        <begin position="114"/>
        <end position="143"/>
    </location>
</feature>
<evidence type="ECO:0000256" key="1">
    <source>
        <dbReference type="SAM" id="Phobius"/>
    </source>
</evidence>
<keyword evidence="3" id="KW-1185">Reference proteome</keyword>
<dbReference type="Pfam" id="PF07399">
    <property type="entry name" value="Na_H_antiport_3"/>
    <property type="match status" value="1"/>
</dbReference>
<dbReference type="InterPro" id="IPR009978">
    <property type="entry name" value="Na_H_antiport_3"/>
</dbReference>
<evidence type="ECO:0008006" key="4">
    <source>
        <dbReference type="Google" id="ProtNLM"/>
    </source>
</evidence>
<dbReference type="EMBL" id="JAAVLX010000004">
    <property type="protein sequence ID" value="NOJ40708.1"/>
    <property type="molecule type" value="Genomic_DNA"/>
</dbReference>
<feature type="transmembrane region" description="Helical" evidence="1">
    <location>
        <begin position="260"/>
        <end position="276"/>
    </location>
</feature>
<sequence>MAAAAIFAVAVLHTFSTRSFERMAHIQPRHAGLWHLLAEVEVVFGFWAAVLIAFMVVQMGRTGALAYLESRNFTEPAFVFVVMVIAASRPIIQMAAALLRLVSHLIPLSQPAAYYLSLLSVGPLLGSFITEPAAMTLTALLLRDRYFAGGAPRKFMYATVGVLFVNVSIGGTLTPYAAPPVLMVAEQWGFDLPFMLQTFGWKAALAVVVNAAGATFLFRHHLRKLAVSPASLAKLDVPAWSSGVHLAFLGTVVAFNHHPIVFLALFMFFLGFAEAYKRYQSPLILREGLLVAFFLAGLVVIGGQQKWWLQPLLSNMGPTMLFTGATLLTAVTDNAALTYLGSLVDGVSDEFKYSLVAGAVTGGGLTVIANAPNPAGFAILKNSFEDGTISAGGLALAALVPTLVAAAAFQLLP</sequence>
<keyword evidence="1" id="KW-0812">Transmembrane</keyword>
<proteinExistence type="predicted"/>
<feature type="transmembrane region" description="Helical" evidence="1">
    <location>
        <begin position="288"/>
        <end position="308"/>
    </location>
</feature>
<dbReference type="Proteomes" id="UP000544122">
    <property type="component" value="Unassembled WGS sequence"/>
</dbReference>
<reference evidence="2 3" key="1">
    <citation type="submission" date="2020-03" db="EMBL/GenBank/DDBJ databases">
        <title>Bradyrhizobium diversity isolated from nodules of Indigofera sp.</title>
        <authorList>
            <person name="Klepa M."/>
            <person name="Helene L."/>
            <person name="Hungria M."/>
        </authorList>
    </citation>
    <scope>NUCLEOTIDE SEQUENCE [LARGE SCALE GENOMIC DNA]</scope>
    <source>
        <strain evidence="2 3">WSM 1791</strain>
    </source>
</reference>
<feature type="transmembrane region" description="Helical" evidence="1">
    <location>
        <begin position="320"/>
        <end position="341"/>
    </location>
</feature>
<protein>
    <recommendedName>
        <fullName evidence="4">Na+/H+ antiporter</fullName>
    </recommendedName>
</protein>
<evidence type="ECO:0000313" key="3">
    <source>
        <dbReference type="Proteomes" id="UP000544122"/>
    </source>
</evidence>
<organism evidence="2 3">
    <name type="scientific">Bradyrhizobium australiense</name>
    <dbReference type="NCBI Taxonomy" id="2721161"/>
    <lineage>
        <taxon>Bacteria</taxon>
        <taxon>Pseudomonadati</taxon>
        <taxon>Pseudomonadota</taxon>
        <taxon>Alphaproteobacteria</taxon>
        <taxon>Hyphomicrobiales</taxon>
        <taxon>Nitrobacteraceae</taxon>
        <taxon>Bradyrhizobium</taxon>
    </lineage>
</organism>
<keyword evidence="1" id="KW-0472">Membrane</keyword>
<comment type="caution">
    <text evidence="2">The sequence shown here is derived from an EMBL/GenBank/DDBJ whole genome shotgun (WGS) entry which is preliminary data.</text>
</comment>
<feature type="transmembrane region" description="Helical" evidence="1">
    <location>
        <begin position="198"/>
        <end position="217"/>
    </location>
</feature>
<gene>
    <name evidence="2" type="ORF">HCN58_14050</name>
</gene>
<keyword evidence="1" id="KW-1133">Transmembrane helix</keyword>
<feature type="transmembrane region" description="Helical" evidence="1">
    <location>
        <begin position="391"/>
        <end position="412"/>
    </location>
</feature>
<accession>A0A7Y4LVT8</accession>
<feature type="transmembrane region" description="Helical" evidence="1">
    <location>
        <begin position="237"/>
        <end position="254"/>
    </location>
</feature>
<dbReference type="AlphaFoldDB" id="A0A7Y4LVT8"/>